<evidence type="ECO:0000256" key="5">
    <source>
        <dbReference type="ARBA" id="ARBA00023136"/>
    </source>
</evidence>
<comment type="caution">
    <text evidence="8">The sequence shown here is derived from an EMBL/GenBank/DDBJ whole genome shotgun (WGS) entry which is preliminary data.</text>
</comment>
<keyword evidence="2" id="KW-1003">Cell membrane</keyword>
<proteinExistence type="predicted"/>
<evidence type="ECO:0000256" key="4">
    <source>
        <dbReference type="ARBA" id="ARBA00022989"/>
    </source>
</evidence>
<evidence type="ECO:0000256" key="1">
    <source>
        <dbReference type="ARBA" id="ARBA00004651"/>
    </source>
</evidence>
<dbReference type="EMBL" id="JAHYXK010000020">
    <property type="protein sequence ID" value="MBW7468842.1"/>
    <property type="molecule type" value="Genomic_DNA"/>
</dbReference>
<keyword evidence="4 6" id="KW-1133">Transmembrane helix</keyword>
<dbReference type="InterPro" id="IPR027379">
    <property type="entry name" value="CLS_N"/>
</dbReference>
<gene>
    <name evidence="8" type="ORF">K0O23_17335</name>
</gene>
<evidence type="ECO:0000313" key="9">
    <source>
        <dbReference type="Proteomes" id="UP000813018"/>
    </source>
</evidence>
<sequence>MLNNLLFIGGIGVSEIFLLLFFLGIPAILWLWALIDLLRSDFKNSINKLIWVILIVFLPVLGAILYLLIGRGQKVKASI</sequence>
<feature type="transmembrane region" description="Helical" evidence="6">
    <location>
        <begin position="6"/>
        <end position="37"/>
    </location>
</feature>
<feature type="transmembrane region" description="Helical" evidence="6">
    <location>
        <begin position="49"/>
        <end position="69"/>
    </location>
</feature>
<feature type="domain" description="Cardiolipin synthase N-terminal" evidence="7">
    <location>
        <begin position="28"/>
        <end position="71"/>
    </location>
</feature>
<reference evidence="8 9" key="1">
    <citation type="journal article" date="2016" name="Int. J. Syst. Evol. Microbiol.">
        <title>Pontibacter aydingkolensis sp. nov., isolated from soil of a salt lake.</title>
        <authorList>
            <person name="Osman G."/>
            <person name="Zhang T."/>
            <person name="Lou K."/>
            <person name="Gao Y."/>
            <person name="Chang W."/>
            <person name="Lin Q."/>
            <person name="Yang H.M."/>
            <person name="Huo X.D."/>
            <person name="Wang N."/>
        </authorList>
    </citation>
    <scope>NUCLEOTIDE SEQUENCE [LARGE SCALE GENOMIC DNA]</scope>
    <source>
        <strain evidence="8 9">KACC 19255</strain>
    </source>
</reference>
<evidence type="ECO:0000313" key="8">
    <source>
        <dbReference type="EMBL" id="MBW7468842.1"/>
    </source>
</evidence>
<evidence type="ECO:0000256" key="6">
    <source>
        <dbReference type="SAM" id="Phobius"/>
    </source>
</evidence>
<evidence type="ECO:0000259" key="7">
    <source>
        <dbReference type="Pfam" id="PF13396"/>
    </source>
</evidence>
<keyword evidence="5 6" id="KW-0472">Membrane</keyword>
<dbReference type="RefSeq" id="WP_219878716.1">
    <property type="nucleotide sequence ID" value="NZ_JAHYXK010000020.1"/>
</dbReference>
<keyword evidence="3 6" id="KW-0812">Transmembrane</keyword>
<accession>A0ABS7CYD9</accession>
<comment type="subcellular location">
    <subcellularLocation>
        <location evidence="1">Cell membrane</location>
        <topology evidence="1">Multi-pass membrane protein</topology>
    </subcellularLocation>
</comment>
<keyword evidence="9" id="KW-1185">Reference proteome</keyword>
<evidence type="ECO:0000256" key="2">
    <source>
        <dbReference type="ARBA" id="ARBA00022475"/>
    </source>
</evidence>
<dbReference type="Proteomes" id="UP000813018">
    <property type="component" value="Unassembled WGS sequence"/>
</dbReference>
<organism evidence="8 9">
    <name type="scientific">Pontibacter aydingkolensis</name>
    <dbReference type="NCBI Taxonomy" id="1911536"/>
    <lineage>
        <taxon>Bacteria</taxon>
        <taxon>Pseudomonadati</taxon>
        <taxon>Bacteroidota</taxon>
        <taxon>Cytophagia</taxon>
        <taxon>Cytophagales</taxon>
        <taxon>Hymenobacteraceae</taxon>
        <taxon>Pontibacter</taxon>
    </lineage>
</organism>
<dbReference type="Pfam" id="PF13396">
    <property type="entry name" value="PLDc_N"/>
    <property type="match status" value="1"/>
</dbReference>
<protein>
    <submittedName>
        <fullName evidence="8">PLD nuclease N-terminal domain-containing protein</fullName>
    </submittedName>
</protein>
<name>A0ABS7CYD9_9BACT</name>
<evidence type="ECO:0000256" key="3">
    <source>
        <dbReference type="ARBA" id="ARBA00022692"/>
    </source>
</evidence>